<organism evidence="2 3">
    <name type="scientific">Kibdelosporangium banguiense</name>
    <dbReference type="NCBI Taxonomy" id="1365924"/>
    <lineage>
        <taxon>Bacteria</taxon>
        <taxon>Bacillati</taxon>
        <taxon>Actinomycetota</taxon>
        <taxon>Actinomycetes</taxon>
        <taxon>Pseudonocardiales</taxon>
        <taxon>Pseudonocardiaceae</taxon>
        <taxon>Kibdelosporangium</taxon>
    </lineage>
</organism>
<dbReference type="SUPFAM" id="SSF53474">
    <property type="entry name" value="alpha/beta-Hydrolases"/>
    <property type="match status" value="1"/>
</dbReference>
<name>A0ABS4U3U2_9PSEU</name>
<dbReference type="PANTHER" id="PTHR43798">
    <property type="entry name" value="MONOACYLGLYCEROL LIPASE"/>
    <property type="match status" value="1"/>
</dbReference>
<keyword evidence="3" id="KW-1185">Reference proteome</keyword>
<dbReference type="Pfam" id="PF00561">
    <property type="entry name" value="Abhydrolase_1"/>
    <property type="match status" value="1"/>
</dbReference>
<evidence type="ECO:0000259" key="1">
    <source>
        <dbReference type="Pfam" id="PF00561"/>
    </source>
</evidence>
<dbReference type="InterPro" id="IPR029058">
    <property type="entry name" value="AB_hydrolase_fold"/>
</dbReference>
<dbReference type="Gene3D" id="3.40.50.1820">
    <property type="entry name" value="alpha/beta hydrolase"/>
    <property type="match status" value="1"/>
</dbReference>
<dbReference type="Proteomes" id="UP001519332">
    <property type="component" value="Unassembled WGS sequence"/>
</dbReference>
<protein>
    <submittedName>
        <fullName evidence="2">Pimeloyl-ACP methyl ester carboxylesterase</fullName>
    </submittedName>
</protein>
<comment type="caution">
    <text evidence="2">The sequence shown here is derived from an EMBL/GenBank/DDBJ whole genome shotgun (WGS) entry which is preliminary data.</text>
</comment>
<dbReference type="EMBL" id="JAGINW010000001">
    <property type="protein sequence ID" value="MBP2331300.1"/>
    <property type="molecule type" value="Genomic_DNA"/>
</dbReference>
<proteinExistence type="predicted"/>
<feature type="domain" description="AB hydrolase-1" evidence="1">
    <location>
        <begin position="23"/>
        <end position="129"/>
    </location>
</feature>
<dbReference type="RefSeq" id="WP_209647910.1">
    <property type="nucleotide sequence ID" value="NZ_JAGINW010000001.1"/>
</dbReference>
<dbReference type="InterPro" id="IPR000073">
    <property type="entry name" value="AB_hydrolase_1"/>
</dbReference>
<sequence>MAATQFLERPGGRLAYEVRGQGPLVVCLPGLGDLRCAYAKVAELLVVAGFTVVTMDLRGLGESSTHWPSYTEMDTASDLLELLQKLALGPAIVVGNDYSAGAAVVAAANRSDLITGLVLSGPWMHQTPANVVCTAGRWLIRRRGIGRLLWNHAWPWLFGPQKPEGFEARRRATAANLAQPGRFDAVRAMLRPGHQVAELAMPYVTCPALVAMGDADPAFTDLSPEHEAPLIAKRLGGPTEVTMIRGAGYYPHSERPEYFAALFQSWWTTNHQLKLLGNN</sequence>
<evidence type="ECO:0000313" key="2">
    <source>
        <dbReference type="EMBL" id="MBP2331300.1"/>
    </source>
</evidence>
<dbReference type="PANTHER" id="PTHR43798:SF33">
    <property type="entry name" value="HYDROLASE, PUTATIVE (AFU_ORTHOLOGUE AFUA_2G14860)-RELATED"/>
    <property type="match status" value="1"/>
</dbReference>
<accession>A0ABS4U3U2</accession>
<reference evidence="2 3" key="1">
    <citation type="submission" date="2021-03" db="EMBL/GenBank/DDBJ databases">
        <title>Sequencing the genomes of 1000 actinobacteria strains.</title>
        <authorList>
            <person name="Klenk H.-P."/>
        </authorList>
    </citation>
    <scope>NUCLEOTIDE SEQUENCE [LARGE SCALE GENOMIC DNA]</scope>
    <source>
        <strain evidence="2 3">DSM 46670</strain>
    </source>
</reference>
<dbReference type="InterPro" id="IPR050266">
    <property type="entry name" value="AB_hydrolase_sf"/>
</dbReference>
<gene>
    <name evidence="2" type="ORF">JOF56_011685</name>
</gene>
<evidence type="ECO:0000313" key="3">
    <source>
        <dbReference type="Proteomes" id="UP001519332"/>
    </source>
</evidence>